<name>A0A5J4SFU3_9ZZZZ</name>
<sequence>MAKENKKFIYGAIKEGSRAKEFELAIQWLVDAGLLHKIYAVTKAAKPIISYEDFSAFKLYHNDLGLLGAMSKLKSQTLVDGDVVFEEFKGALTEQYVFQQLKLNEELSINYFPFDYGRYELDFIIENEEGELIPVEVKAGDSLKAKSFKTFCEKHQPKTAIRSSLSNYRKESWMTNVPLYFIGEYFNSINFGDMLSE</sequence>
<evidence type="ECO:0000259" key="1">
    <source>
        <dbReference type="Pfam" id="PF13635"/>
    </source>
</evidence>
<organism evidence="2">
    <name type="scientific">termite gut metagenome</name>
    <dbReference type="NCBI Taxonomy" id="433724"/>
    <lineage>
        <taxon>unclassified sequences</taxon>
        <taxon>metagenomes</taxon>
        <taxon>organismal metagenomes</taxon>
    </lineage>
</organism>
<proteinExistence type="predicted"/>
<comment type="caution">
    <text evidence="2">The sequence shown here is derived from an EMBL/GenBank/DDBJ whole genome shotgun (WGS) entry which is preliminary data.</text>
</comment>
<reference evidence="2" key="1">
    <citation type="submission" date="2019-03" db="EMBL/GenBank/DDBJ databases">
        <title>Single cell metagenomics reveals metabolic interactions within the superorganism composed of flagellate Streblomastix strix and complex community of Bacteroidetes bacteria on its surface.</title>
        <authorList>
            <person name="Treitli S.C."/>
            <person name="Kolisko M."/>
            <person name="Husnik F."/>
            <person name="Keeling P."/>
            <person name="Hampl V."/>
        </authorList>
    </citation>
    <scope>NUCLEOTIDE SEQUENCE</scope>
    <source>
        <strain evidence="2">STM</strain>
    </source>
</reference>
<dbReference type="Pfam" id="PF13635">
    <property type="entry name" value="DUF4143"/>
    <property type="match status" value="1"/>
</dbReference>
<dbReference type="EMBL" id="SNRY01000233">
    <property type="protein sequence ID" value="KAA6344143.1"/>
    <property type="molecule type" value="Genomic_DNA"/>
</dbReference>
<evidence type="ECO:0000313" key="2">
    <source>
        <dbReference type="EMBL" id="KAA6344143.1"/>
    </source>
</evidence>
<accession>A0A5J4SFU3</accession>
<dbReference type="AlphaFoldDB" id="A0A5J4SFU3"/>
<feature type="domain" description="DUF4143" evidence="1">
    <location>
        <begin position="4"/>
        <end position="140"/>
    </location>
</feature>
<dbReference type="PANTHER" id="PTHR33295:SF7">
    <property type="entry name" value="ATPASE"/>
    <property type="match status" value="1"/>
</dbReference>
<dbReference type="InterPro" id="IPR025420">
    <property type="entry name" value="DUF4143"/>
</dbReference>
<gene>
    <name evidence="2" type="ORF">EZS27_008225</name>
</gene>
<dbReference type="PANTHER" id="PTHR33295">
    <property type="entry name" value="ATPASE"/>
    <property type="match status" value="1"/>
</dbReference>
<protein>
    <recommendedName>
        <fullName evidence="1">DUF4143 domain-containing protein</fullName>
    </recommendedName>
</protein>